<evidence type="ECO:0000256" key="1">
    <source>
        <dbReference type="SAM" id="SignalP"/>
    </source>
</evidence>
<organism evidence="2 3">
    <name type="scientific">Pseudarthrobacter chlorophenolicus (strain ATCC 700700 / DSM 12829 / CIP 107037 / JCM 12360 / KCTC 9906 / NCIMB 13794 / A6)</name>
    <name type="common">Arthrobacter chlorophenolicus</name>
    <dbReference type="NCBI Taxonomy" id="452863"/>
    <lineage>
        <taxon>Bacteria</taxon>
        <taxon>Bacillati</taxon>
        <taxon>Actinomycetota</taxon>
        <taxon>Actinomycetes</taxon>
        <taxon>Micrococcales</taxon>
        <taxon>Micrococcaceae</taxon>
        <taxon>Pseudarthrobacter</taxon>
    </lineage>
</organism>
<dbReference type="Proteomes" id="UP000002505">
    <property type="component" value="Chromosome"/>
</dbReference>
<evidence type="ECO:0000313" key="2">
    <source>
        <dbReference type="EMBL" id="ACL39728.1"/>
    </source>
</evidence>
<dbReference type="HOGENOM" id="CLU_2646658_0_0_11"/>
<gene>
    <name evidence="2" type="ordered locus">Achl_1747</name>
</gene>
<accession>B8H707</accession>
<name>B8H707_PSECP</name>
<feature type="chain" id="PRO_5002870553" description="Secreted protein" evidence="1">
    <location>
        <begin position="34"/>
        <end position="91"/>
    </location>
</feature>
<sequence>MTVNQSAKNLTRTAAASLLALTGFAATTLPAQAATTSGPVTEVTQQSSGSPLLGDILAGGILNGGVINGPVVDGPLVDLGDTGPFQFGQFQ</sequence>
<dbReference type="AlphaFoldDB" id="B8H707"/>
<proteinExistence type="predicted"/>
<keyword evidence="1" id="KW-0732">Signal</keyword>
<reference evidence="2" key="1">
    <citation type="submission" date="2009-01" db="EMBL/GenBank/DDBJ databases">
        <title>Complete sequence of chromosome of Arthrobacter chlorophenolicus A6.</title>
        <authorList>
            <consortium name="US DOE Joint Genome Institute"/>
            <person name="Lucas S."/>
            <person name="Copeland A."/>
            <person name="Lapidus A."/>
            <person name="Glavina del Rio T."/>
            <person name="Tice H."/>
            <person name="Bruce D."/>
            <person name="Goodwin L."/>
            <person name="Pitluck S."/>
            <person name="Goltsman E."/>
            <person name="Clum A."/>
            <person name="Larimer F."/>
            <person name="Land M."/>
            <person name="Hauser L."/>
            <person name="Kyrpides N."/>
            <person name="Mikhailova N."/>
            <person name="Jansson J."/>
            <person name="Richardson P."/>
        </authorList>
    </citation>
    <scope>NUCLEOTIDE SEQUENCE [LARGE SCALE GENOMIC DNA]</scope>
    <source>
        <strain evidence="2">A6</strain>
    </source>
</reference>
<dbReference type="EMBL" id="CP001341">
    <property type="protein sequence ID" value="ACL39728.1"/>
    <property type="molecule type" value="Genomic_DNA"/>
</dbReference>
<protein>
    <recommendedName>
        <fullName evidence="4">Secreted protein</fullName>
    </recommendedName>
</protein>
<evidence type="ECO:0008006" key="4">
    <source>
        <dbReference type="Google" id="ProtNLM"/>
    </source>
</evidence>
<dbReference type="KEGG" id="ach:Achl_1747"/>
<keyword evidence="3" id="KW-1185">Reference proteome</keyword>
<feature type="signal peptide" evidence="1">
    <location>
        <begin position="1"/>
        <end position="33"/>
    </location>
</feature>
<dbReference type="STRING" id="452863.Achl_1747"/>
<evidence type="ECO:0000313" key="3">
    <source>
        <dbReference type="Proteomes" id="UP000002505"/>
    </source>
</evidence>